<evidence type="ECO:0000313" key="9">
    <source>
        <dbReference type="EMBL" id="OWU77842.1"/>
    </source>
</evidence>
<dbReference type="Gene3D" id="3.90.480.10">
    <property type="entry name" value="Sulfite Reductase Hemoprotein,Domain 2"/>
    <property type="match status" value="1"/>
</dbReference>
<evidence type="ECO:0000256" key="2">
    <source>
        <dbReference type="ARBA" id="ARBA00022617"/>
    </source>
</evidence>
<dbReference type="PANTHER" id="PTHR32439:SF9">
    <property type="entry name" value="BLR3264 PROTEIN"/>
    <property type="match status" value="1"/>
</dbReference>
<organism evidence="9 10">
    <name type="scientific">Marinibacterium profundimaris</name>
    <dbReference type="NCBI Taxonomy" id="1679460"/>
    <lineage>
        <taxon>Bacteria</taxon>
        <taxon>Pseudomonadati</taxon>
        <taxon>Pseudomonadota</taxon>
        <taxon>Alphaproteobacteria</taxon>
        <taxon>Rhodobacterales</taxon>
        <taxon>Paracoccaceae</taxon>
        <taxon>Marinibacterium</taxon>
    </lineage>
</organism>
<reference evidence="9 10" key="1">
    <citation type="submission" date="2013-04" db="EMBL/GenBank/DDBJ databases">
        <title>Oceanicola sp. 22II1-22F33 Genome Sequencing.</title>
        <authorList>
            <person name="Lai Q."/>
            <person name="Li G."/>
            <person name="Shao Z."/>
        </authorList>
    </citation>
    <scope>NUCLEOTIDE SEQUENCE [LARGE SCALE GENOMIC DNA]</scope>
    <source>
        <strain evidence="9 10">22II1-22F33</strain>
    </source>
</reference>
<sequence length="554" mass="61754">MYKYNEFDEAFLAERNAQFRAQVERRIGGSLTEDEFKPLRLMNGVYLQLHAYMLRVAIPYGTLNSAQMRQLGLLAEKWDKGYGHFTTRQNIQYNWPKLRDIPDMLDALGEVGLHAIQTSGNTIRNVTADHFAGATAEEVADPRPVAELIRQWSTDHPEFQFLGRKFKIAITGAEHDRAVIKAHDIGLRLVEKNGQRGFEVLVGGGLGRTPMIGKVIRDFLPQADLLPYLEAILSVYNLLGRRDNKYKARIKIMVHEHGIDEIRARVEERFAAIRPTFSGVDQEILAGIEEMFAPPAFRNVSDAPFKAAYHEDPVFRSWCDTNLSAHKADGYAIVSISLKKQGATPGDATADQMRLMGDLAEKYGHDELRISHEQNVILPHVHKSDLPALHAALKEADLATANIGLVSDIIACPGMDYCALATARSIPIAQQIATRFEELKLEHEIGEMKIKISGCINACGHHHVGHIGILGLDRAGVENYQITLGGDGTETASLGTRTGPGFSYEDIVPAIERIMRTYLDLREGEDETFLQAYRRLGMDPFKAALYEQEALAAE</sequence>
<dbReference type="PANTHER" id="PTHR32439">
    <property type="entry name" value="FERREDOXIN--NITRITE REDUCTASE, CHLOROPLASTIC"/>
    <property type="match status" value="1"/>
</dbReference>
<evidence type="ECO:0000256" key="5">
    <source>
        <dbReference type="ARBA" id="ARBA00023004"/>
    </source>
</evidence>
<evidence type="ECO:0000259" key="7">
    <source>
        <dbReference type="Pfam" id="PF01077"/>
    </source>
</evidence>
<feature type="domain" description="Nitrite/Sulfite reductase ferredoxin-like" evidence="8">
    <location>
        <begin position="345"/>
        <end position="396"/>
    </location>
</feature>
<feature type="domain" description="Nitrite/Sulfite reductase ferredoxin-like" evidence="8">
    <location>
        <begin position="52"/>
        <end position="110"/>
    </location>
</feature>
<dbReference type="GO" id="GO:0020037">
    <property type="term" value="F:heme binding"/>
    <property type="evidence" value="ECO:0007669"/>
    <property type="project" value="InterPro"/>
</dbReference>
<evidence type="ECO:0000256" key="4">
    <source>
        <dbReference type="ARBA" id="ARBA00023002"/>
    </source>
</evidence>
<comment type="caution">
    <text evidence="9">The sequence shown here is derived from an EMBL/GenBank/DDBJ whole genome shotgun (WGS) entry which is preliminary data.</text>
</comment>
<keyword evidence="1" id="KW-0004">4Fe-4S</keyword>
<dbReference type="GO" id="GO:0051539">
    <property type="term" value="F:4 iron, 4 sulfur cluster binding"/>
    <property type="evidence" value="ECO:0007669"/>
    <property type="project" value="UniProtKB-KW"/>
</dbReference>
<dbReference type="InterPro" id="IPR005117">
    <property type="entry name" value="NiRdtase/SiRdtase_haem-b_fer"/>
</dbReference>
<feature type="domain" description="Nitrite/sulphite reductase 4Fe-4S" evidence="7">
    <location>
        <begin position="119"/>
        <end position="271"/>
    </location>
</feature>
<dbReference type="SUPFAM" id="SSF55124">
    <property type="entry name" value="Nitrite/Sulfite reductase N-terminal domain-like"/>
    <property type="match status" value="2"/>
</dbReference>
<keyword evidence="10" id="KW-1185">Reference proteome</keyword>
<evidence type="ECO:0000256" key="6">
    <source>
        <dbReference type="ARBA" id="ARBA00023014"/>
    </source>
</evidence>
<dbReference type="EMBL" id="AQQR01000001">
    <property type="protein sequence ID" value="OWU77842.1"/>
    <property type="molecule type" value="Genomic_DNA"/>
</dbReference>
<proteinExistence type="predicted"/>
<dbReference type="Gene3D" id="3.30.413.10">
    <property type="entry name" value="Sulfite Reductase Hemoprotein, domain 1"/>
    <property type="match status" value="2"/>
</dbReference>
<dbReference type="RefSeq" id="WP_088648511.1">
    <property type="nucleotide sequence ID" value="NZ_AQQR01000001.1"/>
</dbReference>
<keyword evidence="2" id="KW-0349">Heme</keyword>
<keyword evidence="3" id="KW-0479">Metal-binding</keyword>
<dbReference type="Pfam" id="PF01077">
    <property type="entry name" value="NIR_SIR"/>
    <property type="match status" value="2"/>
</dbReference>
<evidence type="ECO:0000256" key="1">
    <source>
        <dbReference type="ARBA" id="ARBA00022485"/>
    </source>
</evidence>
<dbReference type="InterPro" id="IPR045854">
    <property type="entry name" value="NO2/SO3_Rdtase_4Fe4S_sf"/>
</dbReference>
<dbReference type="Gene3D" id="3.90.480.20">
    <property type="match status" value="1"/>
</dbReference>
<keyword evidence="6" id="KW-0411">Iron-sulfur</keyword>
<dbReference type="GO" id="GO:0046872">
    <property type="term" value="F:metal ion binding"/>
    <property type="evidence" value="ECO:0007669"/>
    <property type="project" value="UniProtKB-KW"/>
</dbReference>
<protein>
    <submittedName>
        <fullName evidence="9">Sulfite reductase</fullName>
    </submittedName>
</protein>
<dbReference type="Proteomes" id="UP000215377">
    <property type="component" value="Unassembled WGS sequence"/>
</dbReference>
<dbReference type="SUPFAM" id="SSF56014">
    <property type="entry name" value="Nitrite and sulphite reductase 4Fe-4S domain-like"/>
    <property type="match status" value="2"/>
</dbReference>
<keyword evidence="4" id="KW-0560">Oxidoreductase</keyword>
<evidence type="ECO:0000256" key="3">
    <source>
        <dbReference type="ARBA" id="ARBA00022723"/>
    </source>
</evidence>
<keyword evidence="5" id="KW-0408">Iron</keyword>
<accession>A0A225NSL5</accession>
<evidence type="ECO:0000259" key="8">
    <source>
        <dbReference type="Pfam" id="PF03460"/>
    </source>
</evidence>
<name>A0A225NSL5_9RHOB</name>
<evidence type="ECO:0000313" key="10">
    <source>
        <dbReference type="Proteomes" id="UP000215377"/>
    </source>
</evidence>
<dbReference type="InterPro" id="IPR051329">
    <property type="entry name" value="NIR_SIR_4Fe-4S"/>
</dbReference>
<dbReference type="InterPro" id="IPR036136">
    <property type="entry name" value="Nit/Sulf_reduc_fer-like_dom_sf"/>
</dbReference>
<dbReference type="GO" id="GO:0016491">
    <property type="term" value="F:oxidoreductase activity"/>
    <property type="evidence" value="ECO:0007669"/>
    <property type="project" value="UniProtKB-KW"/>
</dbReference>
<dbReference type="AlphaFoldDB" id="A0A225NSL5"/>
<feature type="domain" description="Nitrite/sulphite reductase 4Fe-4S" evidence="7">
    <location>
        <begin position="408"/>
        <end position="547"/>
    </location>
</feature>
<gene>
    <name evidence="9" type="ORF">ATO3_04165</name>
</gene>
<dbReference type="Pfam" id="PF03460">
    <property type="entry name" value="NIR_SIR_ferr"/>
    <property type="match status" value="2"/>
</dbReference>
<dbReference type="OrthoDB" id="9803707at2"/>
<dbReference type="InterPro" id="IPR006067">
    <property type="entry name" value="NO2/SO3_Rdtase_4Fe4S_dom"/>
</dbReference>